<dbReference type="eggNOG" id="ENOG502QQ60">
    <property type="taxonomic scope" value="Eukaryota"/>
</dbReference>
<keyword evidence="2" id="KW-0963">Cytoplasm</keyword>
<evidence type="ECO:0000313" key="4">
    <source>
        <dbReference type="EMBL" id="EFJ36175.1"/>
    </source>
</evidence>
<dbReference type="GO" id="GO:0000932">
    <property type="term" value="C:P-body"/>
    <property type="evidence" value="ECO:0000318"/>
    <property type="project" value="GO_Central"/>
</dbReference>
<feature type="compositionally biased region" description="Polar residues" evidence="3">
    <location>
        <begin position="21"/>
        <end position="45"/>
    </location>
</feature>
<dbReference type="GO" id="GO:0033962">
    <property type="term" value="P:P-body assembly"/>
    <property type="evidence" value="ECO:0000318"/>
    <property type="project" value="GO_Central"/>
</dbReference>
<dbReference type="EMBL" id="GL377567">
    <property type="protein sequence ID" value="EFJ36175.1"/>
    <property type="molecule type" value="Genomic_DNA"/>
</dbReference>
<feature type="region of interest" description="Disordered" evidence="3">
    <location>
        <begin position="1"/>
        <end position="47"/>
    </location>
</feature>
<dbReference type="FunCoup" id="D8QW64">
    <property type="interactions" value="3586"/>
</dbReference>
<comment type="subcellular location">
    <subcellularLocation>
        <location evidence="1">Cytoplasm</location>
        <location evidence="1">P-body</location>
    </subcellularLocation>
</comment>
<dbReference type="GO" id="GO:0003723">
    <property type="term" value="F:RNA binding"/>
    <property type="evidence" value="ECO:0000318"/>
    <property type="project" value="GO_Central"/>
</dbReference>
<accession>D8QW64</accession>
<dbReference type="Proteomes" id="UP000001514">
    <property type="component" value="Unassembled WGS sequence"/>
</dbReference>
<evidence type="ECO:0000256" key="2">
    <source>
        <dbReference type="ARBA" id="ARBA00022490"/>
    </source>
</evidence>
<sequence length="474" mass="51095">MSMSQKSDLAGLGDFRDPRGRQQTPRGSPDSSYGSRKSLDSSPQMRSKYMTTDEIDTIVRIQWAATHGSDPYIDDYYHQAMQSKQAGGTPHGRRHFAPSHLRELPSHARTAAEPHAFLQVDALGRIPFSSIRRPRPLLDVDGVNSTGDRLLSSDSASSQRRLEQEPMLAARIAVEDGLCLLLDVDDIDRMLAVSQHPDGGGQLRRRRQMLLEGLAASLQLVDPLAPGSAMRDSSGRFGLAAKDDLVFLRLVSLPKGRKLLTRYLRLLVPGSELVRIVLMAVFRHLRFLFGGVQSDPSAAASSTGLANAVAATIKTMDLPSLSACLAAVVLASEPPPLRPVGSPSGDGATVALQAVLDRATSILTDRNVQYPLQNTSVWQASFDAFFGLLSKYCTNKYESIMHSLLMASAGSSAAINAAAAAAMTREMPIELLRSSLPHTNENQRKRLLELAQRSLVMGVGVGDGHVSAAAAVRG</sequence>
<dbReference type="PANTHER" id="PTHR21551:SF0">
    <property type="entry name" value="PROTEIN ASSOCIATED WITH TOPO II RELATED-1, ISOFORM A"/>
    <property type="match status" value="1"/>
</dbReference>
<gene>
    <name evidence="4" type="ORF">SELMODRAFT_165728</name>
</gene>
<keyword evidence="5" id="KW-1185">Reference proteome</keyword>
<name>D8QW64_SELML</name>
<evidence type="ECO:0000256" key="1">
    <source>
        <dbReference type="ARBA" id="ARBA00004201"/>
    </source>
</evidence>
<evidence type="ECO:0000313" key="5">
    <source>
        <dbReference type="Proteomes" id="UP000001514"/>
    </source>
</evidence>
<dbReference type="AlphaFoldDB" id="D8QW64"/>
<reference evidence="4 5" key="1">
    <citation type="journal article" date="2011" name="Science">
        <title>The Selaginella genome identifies genetic changes associated with the evolution of vascular plants.</title>
        <authorList>
            <person name="Banks J.A."/>
            <person name="Nishiyama T."/>
            <person name="Hasebe M."/>
            <person name="Bowman J.L."/>
            <person name="Gribskov M."/>
            <person name="dePamphilis C."/>
            <person name="Albert V.A."/>
            <person name="Aono N."/>
            <person name="Aoyama T."/>
            <person name="Ambrose B.A."/>
            <person name="Ashton N.W."/>
            <person name="Axtell M.J."/>
            <person name="Barker E."/>
            <person name="Barker M.S."/>
            <person name="Bennetzen J.L."/>
            <person name="Bonawitz N.D."/>
            <person name="Chapple C."/>
            <person name="Cheng C."/>
            <person name="Correa L.G."/>
            <person name="Dacre M."/>
            <person name="DeBarry J."/>
            <person name="Dreyer I."/>
            <person name="Elias M."/>
            <person name="Engstrom E.M."/>
            <person name="Estelle M."/>
            <person name="Feng L."/>
            <person name="Finet C."/>
            <person name="Floyd S.K."/>
            <person name="Frommer W.B."/>
            <person name="Fujita T."/>
            <person name="Gramzow L."/>
            <person name="Gutensohn M."/>
            <person name="Harholt J."/>
            <person name="Hattori M."/>
            <person name="Heyl A."/>
            <person name="Hirai T."/>
            <person name="Hiwatashi Y."/>
            <person name="Ishikawa M."/>
            <person name="Iwata M."/>
            <person name="Karol K.G."/>
            <person name="Koehler B."/>
            <person name="Kolukisaoglu U."/>
            <person name="Kubo M."/>
            <person name="Kurata T."/>
            <person name="Lalonde S."/>
            <person name="Li K."/>
            <person name="Li Y."/>
            <person name="Litt A."/>
            <person name="Lyons E."/>
            <person name="Manning G."/>
            <person name="Maruyama T."/>
            <person name="Michael T.P."/>
            <person name="Mikami K."/>
            <person name="Miyazaki S."/>
            <person name="Morinaga S."/>
            <person name="Murata T."/>
            <person name="Mueller-Roeber B."/>
            <person name="Nelson D.R."/>
            <person name="Obara M."/>
            <person name="Oguri Y."/>
            <person name="Olmstead R.G."/>
            <person name="Onodera N."/>
            <person name="Petersen B.L."/>
            <person name="Pils B."/>
            <person name="Prigge M."/>
            <person name="Rensing S.A."/>
            <person name="Riano-Pachon D.M."/>
            <person name="Roberts A.W."/>
            <person name="Sato Y."/>
            <person name="Scheller H.V."/>
            <person name="Schulz B."/>
            <person name="Schulz C."/>
            <person name="Shakirov E.V."/>
            <person name="Shibagaki N."/>
            <person name="Shinohara N."/>
            <person name="Shippen D.E."/>
            <person name="Soerensen I."/>
            <person name="Sotooka R."/>
            <person name="Sugimoto N."/>
            <person name="Sugita M."/>
            <person name="Sumikawa N."/>
            <person name="Tanurdzic M."/>
            <person name="Theissen G."/>
            <person name="Ulvskov P."/>
            <person name="Wakazuki S."/>
            <person name="Weng J.K."/>
            <person name="Willats W.W."/>
            <person name="Wipf D."/>
            <person name="Wolf P.G."/>
            <person name="Yang L."/>
            <person name="Zimmer A.D."/>
            <person name="Zhu Q."/>
            <person name="Mitros T."/>
            <person name="Hellsten U."/>
            <person name="Loque D."/>
            <person name="Otillar R."/>
            <person name="Salamov A."/>
            <person name="Schmutz J."/>
            <person name="Shapiro H."/>
            <person name="Lindquist E."/>
            <person name="Lucas S."/>
            <person name="Rokhsar D."/>
            <person name="Grigoriev I.V."/>
        </authorList>
    </citation>
    <scope>NUCLEOTIDE SEQUENCE [LARGE SCALE GENOMIC DNA]</scope>
</reference>
<dbReference type="InParanoid" id="D8QW64"/>
<evidence type="ECO:0000256" key="3">
    <source>
        <dbReference type="SAM" id="MobiDB-lite"/>
    </source>
</evidence>
<dbReference type="OMA" id="IARIVCM"/>
<evidence type="ECO:0008006" key="6">
    <source>
        <dbReference type="Google" id="ProtNLM"/>
    </source>
</evidence>
<organism evidence="5">
    <name type="scientific">Selaginella moellendorffii</name>
    <name type="common">Spikemoss</name>
    <dbReference type="NCBI Taxonomy" id="88036"/>
    <lineage>
        <taxon>Eukaryota</taxon>
        <taxon>Viridiplantae</taxon>
        <taxon>Streptophyta</taxon>
        <taxon>Embryophyta</taxon>
        <taxon>Tracheophyta</taxon>
        <taxon>Lycopodiopsida</taxon>
        <taxon>Selaginellales</taxon>
        <taxon>Selaginellaceae</taxon>
        <taxon>Selaginella</taxon>
    </lineage>
</organism>
<dbReference type="KEGG" id="smo:SELMODRAFT_165728"/>
<dbReference type="InterPro" id="IPR039900">
    <property type="entry name" value="Pat1-like"/>
</dbReference>
<dbReference type="OrthoDB" id="74835at2759"/>
<dbReference type="Gramene" id="EFJ36175">
    <property type="protein sequence ID" value="EFJ36175"/>
    <property type="gene ID" value="SELMODRAFT_165728"/>
</dbReference>
<dbReference type="GO" id="GO:0000290">
    <property type="term" value="P:deadenylation-dependent decapping of nuclear-transcribed mRNA"/>
    <property type="evidence" value="ECO:0000318"/>
    <property type="project" value="GO_Central"/>
</dbReference>
<dbReference type="HOGENOM" id="CLU_021130_1_0_1"/>
<protein>
    <recommendedName>
        <fullName evidence="6">mRNA decay factor PAT1 domain-containing protein</fullName>
    </recommendedName>
</protein>
<dbReference type="PANTHER" id="PTHR21551">
    <property type="entry name" value="TOPOISOMERASE II-ASSOCIATED PROTEIN PAT1"/>
    <property type="match status" value="1"/>
</dbReference>
<proteinExistence type="predicted"/>